<dbReference type="AlphaFoldDB" id="A0A9Q4FTJ9"/>
<protein>
    <recommendedName>
        <fullName evidence="3">FAD dependent oxidoreductase domain-containing protein</fullName>
    </recommendedName>
</protein>
<sequence length="358" mass="37459">MSEAEFDFAVFGATPLAHLLAGLLATAHGRKVMLVGEGQAGYRLIRGIDLSVAPMTRPESWAMLGHSVPEAARLISRIAGRSGLSRVDPIFFAEGQQDSEALSHMRHMALGFGIAAEPAAPSLLGEGRAGLVLRDAMRINRPALEHGLDRWLEQGSVLRLVPQSVSIGLDGPARVVADGVTYLARQAILADDEALMTWLPLKQWPTLLRRTGFASILTTPTRPLAASVMLELNSGVFLTQQAEGGIAGFGPGDLAHFSAHLQALLGRDRQVEQAGQTSFHGLMTLDGAPTFGRVAGVGADVVAGLGCAGAFVAPALARWLASAASPSEAAWFGGRLINRSGKAAPVGDYAPGLARLSA</sequence>
<evidence type="ECO:0000313" key="1">
    <source>
        <dbReference type="EMBL" id="MCP8887844.1"/>
    </source>
</evidence>
<evidence type="ECO:0000313" key="2">
    <source>
        <dbReference type="Proteomes" id="UP001060275"/>
    </source>
</evidence>
<reference evidence="1" key="1">
    <citation type="submission" date="2022-06" db="EMBL/GenBank/DDBJ databases">
        <title>Devosia sp. XJ19-45 genome assembly.</title>
        <authorList>
            <person name="Li B."/>
            <person name="Cai M."/>
            <person name="Nie G."/>
            <person name="Li W."/>
        </authorList>
    </citation>
    <scope>NUCLEOTIDE SEQUENCE</scope>
    <source>
        <strain evidence="1">XJ19-45</strain>
    </source>
</reference>
<accession>A0A9Q4FTJ9</accession>
<dbReference type="RefSeq" id="WP_254674930.1">
    <property type="nucleotide sequence ID" value="NZ_JAMWDU010000004.1"/>
</dbReference>
<evidence type="ECO:0008006" key="3">
    <source>
        <dbReference type="Google" id="ProtNLM"/>
    </source>
</evidence>
<gene>
    <name evidence="1" type="ORF">NF348_12040</name>
</gene>
<comment type="caution">
    <text evidence="1">The sequence shown here is derived from an EMBL/GenBank/DDBJ whole genome shotgun (WGS) entry which is preliminary data.</text>
</comment>
<dbReference type="Proteomes" id="UP001060275">
    <property type="component" value="Unassembled WGS sequence"/>
</dbReference>
<name>A0A9Q4FTJ9_9HYPH</name>
<keyword evidence="2" id="KW-1185">Reference proteome</keyword>
<proteinExistence type="predicted"/>
<dbReference type="EMBL" id="JAMWDU010000004">
    <property type="protein sequence ID" value="MCP8887844.1"/>
    <property type="molecule type" value="Genomic_DNA"/>
</dbReference>
<organism evidence="1 2">
    <name type="scientific">Devosia ureilytica</name>
    <dbReference type="NCBI Taxonomy" id="2952754"/>
    <lineage>
        <taxon>Bacteria</taxon>
        <taxon>Pseudomonadati</taxon>
        <taxon>Pseudomonadota</taxon>
        <taxon>Alphaproteobacteria</taxon>
        <taxon>Hyphomicrobiales</taxon>
        <taxon>Devosiaceae</taxon>
        <taxon>Devosia</taxon>
    </lineage>
</organism>